<keyword evidence="3" id="KW-0813">Transport</keyword>
<keyword evidence="6" id="KW-0769">Symport</keyword>
<evidence type="ECO:0000256" key="1">
    <source>
        <dbReference type="ARBA" id="ARBA00004651"/>
    </source>
</evidence>
<evidence type="ECO:0000256" key="5">
    <source>
        <dbReference type="ARBA" id="ARBA00022692"/>
    </source>
</evidence>
<dbReference type="GeneID" id="92858047"/>
<dbReference type="PANTHER" id="PTHR43528">
    <property type="entry name" value="ALPHA-KETOGLUTARATE PERMEASE"/>
    <property type="match status" value="1"/>
</dbReference>
<dbReference type="SUPFAM" id="SSF103473">
    <property type="entry name" value="MFS general substrate transporter"/>
    <property type="match status" value="1"/>
</dbReference>
<evidence type="ECO:0000256" key="4">
    <source>
        <dbReference type="ARBA" id="ARBA00022475"/>
    </source>
</evidence>
<dbReference type="EMBL" id="MVCE01000003">
    <property type="protein sequence ID" value="PGF33849.1"/>
    <property type="molecule type" value="Genomic_DNA"/>
</dbReference>
<evidence type="ECO:0000256" key="6">
    <source>
        <dbReference type="ARBA" id="ARBA00022847"/>
    </source>
</evidence>
<protein>
    <submittedName>
        <fullName evidence="9">MFS transporter</fullName>
    </submittedName>
</protein>
<comment type="subcellular location">
    <subcellularLocation>
        <location evidence="1">Cell membrane</location>
        <topology evidence="1">Multi-pass membrane protein</topology>
    </subcellularLocation>
</comment>
<organism evidence="9 10">
    <name type="scientific">Cutibacterium acnes</name>
    <name type="common">Propionibacterium acnes</name>
    <dbReference type="NCBI Taxonomy" id="1747"/>
    <lineage>
        <taxon>Bacteria</taxon>
        <taxon>Bacillati</taxon>
        <taxon>Actinomycetota</taxon>
        <taxon>Actinomycetes</taxon>
        <taxon>Propionibacteriales</taxon>
        <taxon>Propionibacteriaceae</taxon>
        <taxon>Cutibacterium</taxon>
    </lineage>
</organism>
<dbReference type="Pfam" id="PF07690">
    <property type="entry name" value="MFS_1"/>
    <property type="match status" value="1"/>
</dbReference>
<dbReference type="GO" id="GO:0005886">
    <property type="term" value="C:plasma membrane"/>
    <property type="evidence" value="ECO:0007669"/>
    <property type="project" value="UniProtKB-SubCell"/>
</dbReference>
<evidence type="ECO:0000256" key="3">
    <source>
        <dbReference type="ARBA" id="ARBA00022448"/>
    </source>
</evidence>
<dbReference type="InterPro" id="IPR020846">
    <property type="entry name" value="MFS_dom"/>
</dbReference>
<comment type="similarity">
    <text evidence="2">Belongs to the major facilitator superfamily. Metabolite:H+ Symporter (MHS) family (TC 2.A.1.6) family.</text>
</comment>
<dbReference type="PANTHER" id="PTHR43528:SF1">
    <property type="entry name" value="ALPHA-KETOGLUTARATE PERMEASE"/>
    <property type="match status" value="1"/>
</dbReference>
<dbReference type="PROSITE" id="PS50850">
    <property type="entry name" value="MFS"/>
    <property type="match status" value="1"/>
</dbReference>
<accession>A0A8B2VH52</accession>
<comment type="caution">
    <text evidence="9">The sequence shown here is derived from an EMBL/GenBank/DDBJ whole genome shotgun (WGS) entry which is preliminary data.</text>
</comment>
<evidence type="ECO:0000256" key="8">
    <source>
        <dbReference type="ARBA" id="ARBA00023136"/>
    </source>
</evidence>
<keyword evidence="8" id="KW-0472">Membrane</keyword>
<reference evidence="9 10" key="1">
    <citation type="submission" date="2017-02" db="EMBL/GenBank/DDBJ databases">
        <title>Prevalence of linear plasmids in Cutibacterium acnes isolates obtained from cancerous prostatic tissue.</title>
        <authorList>
            <person name="Davidsson S."/>
            <person name="Bruggemann H."/>
        </authorList>
    </citation>
    <scope>NUCLEOTIDE SEQUENCE [LARGE SCALE GENOMIC DNA]</scope>
    <source>
        <strain evidence="9 10">11-78</strain>
    </source>
</reference>
<evidence type="ECO:0000256" key="2">
    <source>
        <dbReference type="ARBA" id="ARBA00008240"/>
    </source>
</evidence>
<dbReference type="GO" id="GO:0015293">
    <property type="term" value="F:symporter activity"/>
    <property type="evidence" value="ECO:0007669"/>
    <property type="project" value="UniProtKB-KW"/>
</dbReference>
<dbReference type="InterPro" id="IPR036259">
    <property type="entry name" value="MFS_trans_sf"/>
</dbReference>
<name>A0A8B2VH52_CUTAC</name>
<gene>
    <name evidence="9" type="ORF">B1B09_08035</name>
</gene>
<dbReference type="Proteomes" id="UP000226191">
    <property type="component" value="Unassembled WGS sequence"/>
</dbReference>
<sequence>MYTYTTFAAYFEDQFFSPDDPHKSIYIYAIFWATFIMRPFGSWFFGRWADRHGRRSALIMAVTIMAVGSLVISVLPTRGTIGVGAPILLLICRIVQGFATGGEYGTSATYMSEASTKGHRGFFSSFQYFTLVGGLVTAQAVLLLLSSLMSEATIHAWGWRIPFFIGGVAALIVFFMQKTMDKSLSTEHLKSVRSGEDSSSGSLKELFGNHLGNFLLAFTIASGGTLCFYVYTVNAPNIVHSTFSSTPMAATAVNLIALFILMLGQPLGGLIGDRIGRKPVLLFFAAGGVVYTWVLVTCLSHARKPVTAFLMLLMGYIFLTGYTSISTVVKSDLFPTDVRALGVGMAHGFANSLFGGTAPLIYVWAKQGDAIPAFIGYVTALSAVTLLTILFGLTTRTASHLDAPTKGGHD</sequence>
<evidence type="ECO:0000313" key="9">
    <source>
        <dbReference type="EMBL" id="PGF33849.1"/>
    </source>
</evidence>
<dbReference type="Gene3D" id="1.20.1250.20">
    <property type="entry name" value="MFS general substrate transporter like domains"/>
    <property type="match status" value="1"/>
</dbReference>
<keyword evidence="7" id="KW-1133">Transmembrane helix</keyword>
<dbReference type="AlphaFoldDB" id="A0A8B2VH52"/>
<evidence type="ECO:0000313" key="10">
    <source>
        <dbReference type="Proteomes" id="UP000226191"/>
    </source>
</evidence>
<dbReference type="PROSITE" id="PS00217">
    <property type="entry name" value="SUGAR_TRANSPORT_2"/>
    <property type="match status" value="1"/>
</dbReference>
<dbReference type="InterPro" id="IPR005829">
    <property type="entry name" value="Sugar_transporter_CS"/>
</dbReference>
<keyword evidence="4" id="KW-1003">Cell membrane</keyword>
<dbReference type="InterPro" id="IPR011701">
    <property type="entry name" value="MFS"/>
</dbReference>
<evidence type="ECO:0000256" key="7">
    <source>
        <dbReference type="ARBA" id="ARBA00022989"/>
    </source>
</evidence>
<dbReference type="InterPro" id="IPR051084">
    <property type="entry name" value="H+-coupled_symporters"/>
</dbReference>
<dbReference type="OrthoDB" id="9066401at2"/>
<keyword evidence="5" id="KW-0812">Transmembrane</keyword>
<proteinExistence type="inferred from homology"/>
<dbReference type="RefSeq" id="WP_002516210.1">
    <property type="nucleotide sequence ID" value="NZ_AP022844.1"/>
</dbReference>